<dbReference type="Pfam" id="PF01569">
    <property type="entry name" value="PAP2"/>
    <property type="match status" value="1"/>
</dbReference>
<feature type="transmembrane region" description="Helical" evidence="7">
    <location>
        <begin position="25"/>
        <end position="42"/>
    </location>
</feature>
<dbReference type="GO" id="GO:0008081">
    <property type="term" value="F:phosphoric diester hydrolase activity"/>
    <property type="evidence" value="ECO:0007669"/>
    <property type="project" value="InterPro"/>
</dbReference>
<evidence type="ECO:0000256" key="7">
    <source>
        <dbReference type="SAM" id="Phobius"/>
    </source>
</evidence>
<dbReference type="CDD" id="cd03390">
    <property type="entry name" value="PAP2_containing_1_like"/>
    <property type="match status" value="1"/>
</dbReference>
<organism evidence="9 10">
    <name type="scientific">Fonsecaea nubica</name>
    <dbReference type="NCBI Taxonomy" id="856822"/>
    <lineage>
        <taxon>Eukaryota</taxon>
        <taxon>Fungi</taxon>
        <taxon>Dikarya</taxon>
        <taxon>Ascomycota</taxon>
        <taxon>Pezizomycotina</taxon>
        <taxon>Eurotiomycetes</taxon>
        <taxon>Chaetothyriomycetidae</taxon>
        <taxon>Chaetothyriales</taxon>
        <taxon>Herpotrichiellaceae</taxon>
        <taxon>Fonsecaea</taxon>
    </lineage>
</organism>
<dbReference type="InterPro" id="IPR043216">
    <property type="entry name" value="PAP-like"/>
</dbReference>
<dbReference type="SMART" id="SM00014">
    <property type="entry name" value="acidPPc"/>
    <property type="match status" value="1"/>
</dbReference>
<evidence type="ECO:0000256" key="4">
    <source>
        <dbReference type="ARBA" id="ARBA00022989"/>
    </source>
</evidence>
<dbReference type="AlphaFoldDB" id="A0A178D436"/>
<dbReference type="InterPro" id="IPR036938">
    <property type="entry name" value="PAP2/HPO_sf"/>
</dbReference>
<dbReference type="SUPFAM" id="SSF51695">
    <property type="entry name" value="PLC-like phosphodiesterases"/>
    <property type="match status" value="1"/>
</dbReference>
<evidence type="ECO:0000259" key="8">
    <source>
        <dbReference type="SMART" id="SM00014"/>
    </source>
</evidence>
<evidence type="ECO:0000256" key="6">
    <source>
        <dbReference type="SAM" id="MobiDB-lite"/>
    </source>
</evidence>
<feature type="transmembrane region" description="Helical" evidence="7">
    <location>
        <begin position="178"/>
        <end position="196"/>
    </location>
</feature>
<dbReference type="GO" id="GO:0006644">
    <property type="term" value="P:phospholipid metabolic process"/>
    <property type="evidence" value="ECO:0007669"/>
    <property type="project" value="InterPro"/>
</dbReference>
<feature type="compositionally biased region" description="Low complexity" evidence="6">
    <location>
        <begin position="572"/>
        <end position="582"/>
    </location>
</feature>
<comment type="caution">
    <text evidence="9">The sequence shown here is derived from an EMBL/GenBank/DDBJ whole genome shotgun (WGS) entry which is preliminary data.</text>
</comment>
<dbReference type="SUPFAM" id="SSF48317">
    <property type="entry name" value="Acid phosphatase/Vanadium-dependent haloperoxidase"/>
    <property type="match status" value="1"/>
</dbReference>
<dbReference type="GO" id="GO:0046839">
    <property type="term" value="P:phospholipid dephosphorylation"/>
    <property type="evidence" value="ECO:0007669"/>
    <property type="project" value="TreeGrafter"/>
</dbReference>
<dbReference type="PANTHER" id="PTHR10165">
    <property type="entry name" value="LIPID PHOSPHATE PHOSPHATASE"/>
    <property type="match status" value="1"/>
</dbReference>
<evidence type="ECO:0000256" key="1">
    <source>
        <dbReference type="ARBA" id="ARBA00004141"/>
    </source>
</evidence>
<feature type="transmembrane region" description="Helical" evidence="7">
    <location>
        <begin position="150"/>
        <end position="171"/>
    </location>
</feature>
<dbReference type="GO" id="GO:0008195">
    <property type="term" value="F:phosphatidate phosphatase activity"/>
    <property type="evidence" value="ECO:0007669"/>
    <property type="project" value="TreeGrafter"/>
</dbReference>
<dbReference type="RefSeq" id="XP_022500857.1">
    <property type="nucleotide sequence ID" value="XM_022643046.1"/>
</dbReference>
<name>A0A178D436_9EURO</name>
<dbReference type="GeneID" id="34588169"/>
<sequence length="701" mass="78486">MFRLDDRAIQYPFASVQRVSSKENTLLAGAAPLVVLVFWAVIARPGVYKAHVTILGLFFSVYLAALITDIIKKAIGRPRPDLIARCQPKRGTPTDILVTVAVCTQPDLDLLLDGWRSFPSGHSSWAFSGLGYFSLFLAGQLHIFRPRPHLASILIFLAPLICAALVAMSRLADYRHDLYDVSCGSLLGLVVAYTTYRRDYRPLTHPECDTPYPRRTEYSLAWETTSCQSGAPEREPAPENLQDVELLETSHVNNDHASGRDDIELGYFIDRPPKDDVMRTQSRPSRRSLKLQIPENPSAHERFSRKSVWVGRHVASRFRRLTIRGAKNFSPLKVALTLLGVVQGLSSLNSLLEALFPDGLDLISGPFKPPLRLEDGSLERLTAGVQPIMCHSHNDYFHAEPLYQAIRAGCTSVEADLWHIDGELYVAHTIPGIRQDRTLKSLYLDQLQDILDYQNRIPEFIGSASDEVHGVFAADPKQSLTLLVDFKNDPTMIWHRLSADIAPLRERNYLTYFDGTTVVPGPVTIVATGNAPFDRVVANSTYREIFYDAPLGLMSPLFLSAQALPSTTFPAVSLAPSSSPSTDPHDHDHDISSPPENPDIYSSTNSYFASASFVKSIGHPWHSSLSQLQLERLRKQIHGAHARGLKVRYWGIPPWPVGVRNYIWRVLVREGVDYLSIDNIDAATKENWGPRKGGWGKKWWR</sequence>
<dbReference type="EMBL" id="LVCJ01000026">
    <property type="protein sequence ID" value="OAL35845.1"/>
    <property type="molecule type" value="Genomic_DNA"/>
</dbReference>
<dbReference type="Proteomes" id="UP000185904">
    <property type="component" value="Unassembled WGS sequence"/>
</dbReference>
<feature type="transmembrane region" description="Helical" evidence="7">
    <location>
        <begin position="125"/>
        <end position="144"/>
    </location>
</feature>
<dbReference type="GO" id="GO:0016020">
    <property type="term" value="C:membrane"/>
    <property type="evidence" value="ECO:0007669"/>
    <property type="project" value="UniProtKB-SubCell"/>
</dbReference>
<dbReference type="PANTHER" id="PTHR10165:SF35">
    <property type="entry name" value="RE23632P"/>
    <property type="match status" value="1"/>
</dbReference>
<feature type="transmembrane region" description="Helical" evidence="7">
    <location>
        <begin position="48"/>
        <end position="71"/>
    </location>
</feature>
<accession>A0A178D436</accession>
<keyword evidence="10" id="KW-1185">Reference proteome</keyword>
<reference evidence="9 10" key="1">
    <citation type="submission" date="2016-03" db="EMBL/GenBank/DDBJ databases">
        <title>The draft genome sequence of Fonsecaea nubica causative agent of cutaneous subcutaneous infection in human host.</title>
        <authorList>
            <person name="Costa F."/>
            <person name="Sybren D.H."/>
            <person name="Raittz R.T."/>
            <person name="Weiss V.A."/>
            <person name="Leao A.C."/>
            <person name="Gomes R."/>
            <person name="De Souza E.M."/>
            <person name="Pedrosa F.O."/>
            <person name="Steffens M.B."/>
            <person name="Bombassaro A."/>
            <person name="Tadra-Sfeir M.Z."/>
            <person name="Moreno L.F."/>
            <person name="Najafzadeh M.J."/>
            <person name="Felipe M.S."/>
            <person name="Teixeira M."/>
            <person name="Sun J."/>
            <person name="Xi L."/>
            <person name="Castro M.A."/>
            <person name="Vicente V.A."/>
        </authorList>
    </citation>
    <scope>NUCLEOTIDE SEQUENCE [LARGE SCALE GENOMIC DNA]</scope>
    <source>
        <strain evidence="9 10">CBS 269.64</strain>
    </source>
</reference>
<evidence type="ECO:0000313" key="9">
    <source>
        <dbReference type="EMBL" id="OAL35845.1"/>
    </source>
</evidence>
<evidence type="ECO:0000256" key="5">
    <source>
        <dbReference type="ARBA" id="ARBA00023136"/>
    </source>
</evidence>
<dbReference type="Gene3D" id="1.20.144.10">
    <property type="entry name" value="Phosphatidic acid phosphatase type 2/haloperoxidase"/>
    <property type="match status" value="1"/>
</dbReference>
<evidence type="ECO:0000313" key="10">
    <source>
        <dbReference type="Proteomes" id="UP000185904"/>
    </source>
</evidence>
<dbReference type="InterPro" id="IPR017946">
    <property type="entry name" value="PLC-like_Pdiesterase_TIM-brl"/>
</dbReference>
<gene>
    <name evidence="9" type="ORF">AYO20_04751</name>
</gene>
<dbReference type="OrthoDB" id="4153866at2759"/>
<keyword evidence="4 7" id="KW-1133">Transmembrane helix</keyword>
<proteinExistence type="inferred from homology"/>
<keyword evidence="5 7" id="KW-0472">Membrane</keyword>
<comment type="similarity">
    <text evidence="2">Belongs to the PA-phosphatase related phosphoesterase family.</text>
</comment>
<evidence type="ECO:0000256" key="2">
    <source>
        <dbReference type="ARBA" id="ARBA00008816"/>
    </source>
</evidence>
<feature type="region of interest" description="Disordered" evidence="6">
    <location>
        <begin position="572"/>
        <end position="596"/>
    </location>
</feature>
<keyword evidence="3 7" id="KW-0812">Transmembrane</keyword>
<protein>
    <recommendedName>
        <fullName evidence="8">Phosphatidic acid phosphatase type 2/haloperoxidase domain-containing protein</fullName>
    </recommendedName>
</protein>
<dbReference type="InterPro" id="IPR000326">
    <property type="entry name" value="PAP2/HPO"/>
</dbReference>
<feature type="domain" description="Phosphatidic acid phosphatase type 2/haloperoxidase" evidence="8">
    <location>
        <begin position="55"/>
        <end position="196"/>
    </location>
</feature>
<comment type="subcellular location">
    <subcellularLocation>
        <location evidence="1">Membrane</location>
        <topology evidence="1">Multi-pass membrane protein</topology>
    </subcellularLocation>
</comment>
<evidence type="ECO:0000256" key="3">
    <source>
        <dbReference type="ARBA" id="ARBA00022692"/>
    </source>
</evidence>